<sequence>MTMSYAARGSRRRTAPTGTLRRSVACSAPSLSWSTRSPSRARRSRYTKKMTARSSDSRLSPAIVQQTP</sequence>
<reference evidence="2" key="2">
    <citation type="submission" date="2015-03" db="EMBL/GenBank/DDBJ databases">
        <authorList>
            <person name="Chow C.-E.T."/>
            <person name="Winget D.M."/>
            <person name="White R.A.III."/>
            <person name="Hallam S.J."/>
            <person name="Suttle C.A."/>
        </authorList>
    </citation>
    <scope>NUCLEOTIDE SEQUENCE</scope>
    <source>
        <strain evidence="2">Anoxic2_1</strain>
    </source>
</reference>
<dbReference type="EMBL" id="KR029585">
    <property type="protein sequence ID" value="AKH46575.1"/>
    <property type="molecule type" value="Genomic_DNA"/>
</dbReference>
<protein>
    <submittedName>
        <fullName evidence="2">Uncharacterized protein</fullName>
    </submittedName>
</protein>
<reference evidence="2" key="1">
    <citation type="journal article" date="2015" name="Front. Microbiol.">
        <title>Combining genomic sequencing methods to explore viral diversity and reveal potential virus-host interactions.</title>
        <authorList>
            <person name="Chow C.E."/>
            <person name="Winget D.M."/>
            <person name="White R.A.III."/>
            <person name="Hallam S.J."/>
            <person name="Suttle C.A."/>
        </authorList>
    </citation>
    <scope>NUCLEOTIDE SEQUENCE</scope>
    <source>
        <strain evidence="2">Anoxic2_1</strain>
    </source>
</reference>
<feature type="region of interest" description="Disordered" evidence="1">
    <location>
        <begin position="1"/>
        <end position="68"/>
    </location>
</feature>
<evidence type="ECO:0000313" key="2">
    <source>
        <dbReference type="EMBL" id="AKH46575.1"/>
    </source>
</evidence>
<feature type="compositionally biased region" description="Basic residues" evidence="1">
    <location>
        <begin position="39"/>
        <end position="51"/>
    </location>
</feature>
<proteinExistence type="predicted"/>
<organism evidence="2">
    <name type="scientific">uncultured marine virus</name>
    <dbReference type="NCBI Taxonomy" id="186617"/>
    <lineage>
        <taxon>Viruses</taxon>
        <taxon>environmental samples</taxon>
    </lineage>
</organism>
<accession>A0A0F7L3Q8</accession>
<feature type="compositionally biased region" description="Polar residues" evidence="1">
    <location>
        <begin position="52"/>
        <end position="68"/>
    </location>
</feature>
<name>A0A0F7L3Q8_9VIRU</name>
<evidence type="ECO:0000256" key="1">
    <source>
        <dbReference type="SAM" id="MobiDB-lite"/>
    </source>
</evidence>